<organism evidence="7">
    <name type="scientific">marine metagenome</name>
    <dbReference type="NCBI Taxonomy" id="408172"/>
    <lineage>
        <taxon>unclassified sequences</taxon>
        <taxon>metagenomes</taxon>
        <taxon>ecological metagenomes</taxon>
    </lineage>
</organism>
<proteinExistence type="predicted"/>
<evidence type="ECO:0000256" key="2">
    <source>
        <dbReference type="ARBA" id="ARBA00022475"/>
    </source>
</evidence>
<keyword evidence="5 6" id="KW-0472">Membrane</keyword>
<evidence type="ECO:0000256" key="5">
    <source>
        <dbReference type="ARBA" id="ARBA00023136"/>
    </source>
</evidence>
<keyword evidence="2" id="KW-1003">Cell membrane</keyword>
<sequence length="356" mass="39576">MPLIDRYIATSVFAAIAAVLLCALSLTGVFALIDEAGGIDQNYTFTDAALYVLYNLPNQIYESVPFVVFIGALIGLGTLSTHSEITVLRSAGVSLGRLFIPVALPSLLVLTLSFLVGEYVAPWGVQSAAEMKIQQHQISKDIRFTNRYWLREGNQFTSIEGVSRRGHLLGISQWEIDGNNEMRVARRAHSAEYDPNLNLWRMKVVGETHFGTEDTRVESYDEFQWRTGLDTRLVRAGVAAEPRKLGVSDLAFQIDYREREGLDPRPYQLVYWSKILQPVSILGLITIALGFVVGPLREVGMGARFSVGVIVGVALKYVQDLLPPMSMVFEFPPWVAVLIPVVIVWAAGIYLVRRVS</sequence>
<evidence type="ECO:0000256" key="3">
    <source>
        <dbReference type="ARBA" id="ARBA00022692"/>
    </source>
</evidence>
<evidence type="ECO:0008006" key="8">
    <source>
        <dbReference type="Google" id="ProtNLM"/>
    </source>
</evidence>
<evidence type="ECO:0000313" key="7">
    <source>
        <dbReference type="EMBL" id="SUZ55950.1"/>
    </source>
</evidence>
<evidence type="ECO:0000256" key="1">
    <source>
        <dbReference type="ARBA" id="ARBA00004651"/>
    </source>
</evidence>
<protein>
    <recommendedName>
        <fullName evidence="8">LPS export ABC transporter permease LptG</fullName>
    </recommendedName>
</protein>
<evidence type="ECO:0000256" key="6">
    <source>
        <dbReference type="SAM" id="Phobius"/>
    </source>
</evidence>
<dbReference type="GO" id="GO:0015920">
    <property type="term" value="P:lipopolysaccharide transport"/>
    <property type="evidence" value="ECO:0007669"/>
    <property type="project" value="TreeGrafter"/>
</dbReference>
<dbReference type="InterPro" id="IPR005495">
    <property type="entry name" value="LptG/LptF_permease"/>
</dbReference>
<dbReference type="Pfam" id="PF03739">
    <property type="entry name" value="LptF_LptG"/>
    <property type="match status" value="1"/>
</dbReference>
<keyword evidence="3 6" id="KW-0812">Transmembrane</keyword>
<accession>A0A381NN52</accession>
<dbReference type="PANTHER" id="PTHR33529:SF2">
    <property type="entry name" value="LIPOPOLYSACCHARIDE EXPORT SYSTEM PERMEASE PROTEIN LPTG"/>
    <property type="match status" value="1"/>
</dbReference>
<feature type="transmembrane region" description="Helical" evidence="6">
    <location>
        <begin position="301"/>
        <end position="319"/>
    </location>
</feature>
<name>A0A381NN52_9ZZZZ</name>
<gene>
    <name evidence="7" type="ORF">METZ01_LOCUS8804</name>
</gene>
<dbReference type="EMBL" id="UINC01000471">
    <property type="protein sequence ID" value="SUZ55950.1"/>
    <property type="molecule type" value="Genomic_DNA"/>
</dbReference>
<feature type="transmembrane region" description="Helical" evidence="6">
    <location>
        <begin position="275"/>
        <end position="294"/>
    </location>
</feature>
<dbReference type="InterPro" id="IPR030923">
    <property type="entry name" value="LptG"/>
</dbReference>
<dbReference type="AlphaFoldDB" id="A0A381NN52"/>
<dbReference type="NCBIfam" id="TIGR04408">
    <property type="entry name" value="LptG_lptG"/>
    <property type="match status" value="1"/>
</dbReference>
<dbReference type="GO" id="GO:0043190">
    <property type="term" value="C:ATP-binding cassette (ABC) transporter complex"/>
    <property type="evidence" value="ECO:0007669"/>
    <property type="project" value="InterPro"/>
</dbReference>
<dbReference type="PANTHER" id="PTHR33529">
    <property type="entry name" value="SLR0882 PROTEIN-RELATED"/>
    <property type="match status" value="1"/>
</dbReference>
<keyword evidence="4 6" id="KW-1133">Transmembrane helix</keyword>
<feature type="transmembrane region" description="Helical" evidence="6">
    <location>
        <begin position="331"/>
        <end position="352"/>
    </location>
</feature>
<comment type="subcellular location">
    <subcellularLocation>
        <location evidence="1">Cell membrane</location>
        <topology evidence="1">Multi-pass membrane protein</topology>
    </subcellularLocation>
</comment>
<reference evidence="7" key="1">
    <citation type="submission" date="2018-05" db="EMBL/GenBank/DDBJ databases">
        <authorList>
            <person name="Lanie J.A."/>
            <person name="Ng W.-L."/>
            <person name="Kazmierczak K.M."/>
            <person name="Andrzejewski T.M."/>
            <person name="Davidsen T.M."/>
            <person name="Wayne K.J."/>
            <person name="Tettelin H."/>
            <person name="Glass J.I."/>
            <person name="Rusch D."/>
            <person name="Podicherti R."/>
            <person name="Tsui H.-C.T."/>
            <person name="Winkler M.E."/>
        </authorList>
    </citation>
    <scope>NUCLEOTIDE SEQUENCE</scope>
</reference>
<evidence type="ECO:0000256" key="4">
    <source>
        <dbReference type="ARBA" id="ARBA00022989"/>
    </source>
</evidence>
<feature type="transmembrane region" description="Helical" evidence="6">
    <location>
        <begin position="60"/>
        <end position="79"/>
    </location>
</feature>
<feature type="transmembrane region" description="Helical" evidence="6">
    <location>
        <begin position="99"/>
        <end position="121"/>
    </location>
</feature>
<dbReference type="GO" id="GO:0055085">
    <property type="term" value="P:transmembrane transport"/>
    <property type="evidence" value="ECO:0007669"/>
    <property type="project" value="InterPro"/>
</dbReference>
<feature type="transmembrane region" description="Helical" evidence="6">
    <location>
        <begin position="12"/>
        <end position="33"/>
    </location>
</feature>